<evidence type="ECO:0000256" key="10">
    <source>
        <dbReference type="SAM" id="Phobius"/>
    </source>
</evidence>
<evidence type="ECO:0000256" key="5">
    <source>
        <dbReference type="ARBA" id="ARBA00023136"/>
    </source>
</evidence>
<keyword evidence="3 11" id="KW-0732">Signal</keyword>
<evidence type="ECO:0000259" key="12">
    <source>
        <dbReference type="PROSITE" id="PS50963"/>
    </source>
</evidence>
<evidence type="ECO:0000256" key="1">
    <source>
        <dbReference type="ARBA" id="ARBA00004167"/>
    </source>
</evidence>
<dbReference type="GO" id="GO:0005886">
    <property type="term" value="C:plasma membrane"/>
    <property type="evidence" value="ECO:0007669"/>
    <property type="project" value="TreeGrafter"/>
</dbReference>
<proteinExistence type="predicted"/>
<evidence type="ECO:0000256" key="2">
    <source>
        <dbReference type="ARBA" id="ARBA00022692"/>
    </source>
</evidence>
<dbReference type="Gene3D" id="3.10.100.10">
    <property type="entry name" value="Mannose-Binding Protein A, subunit A"/>
    <property type="match status" value="1"/>
</dbReference>
<name>A0A3Q1GHL4_9TELE</name>
<comment type="subcellular location">
    <subcellularLocation>
        <location evidence="1">Membrane</location>
        <topology evidence="1">Single-pass membrane protein</topology>
    </subcellularLocation>
</comment>
<dbReference type="InterPro" id="IPR043210">
    <property type="entry name" value="CD44_antigen-like"/>
</dbReference>
<accession>A0A3Q1GHL4</accession>
<keyword evidence="6 9" id="KW-1015">Disulfide bond</keyword>
<keyword evidence="7" id="KW-0675">Receptor</keyword>
<evidence type="ECO:0000256" key="4">
    <source>
        <dbReference type="ARBA" id="ARBA00022989"/>
    </source>
</evidence>
<dbReference type="GO" id="GO:0004888">
    <property type="term" value="F:transmembrane signaling receptor activity"/>
    <property type="evidence" value="ECO:0007669"/>
    <property type="project" value="TreeGrafter"/>
</dbReference>
<dbReference type="SMART" id="SM00445">
    <property type="entry name" value="LINK"/>
    <property type="match status" value="1"/>
</dbReference>
<dbReference type="PROSITE" id="PS01241">
    <property type="entry name" value="LINK_1"/>
    <property type="match status" value="1"/>
</dbReference>
<evidence type="ECO:0000313" key="14">
    <source>
        <dbReference type="Proteomes" id="UP000257200"/>
    </source>
</evidence>
<reference evidence="13" key="1">
    <citation type="submission" date="2025-08" db="UniProtKB">
        <authorList>
            <consortium name="Ensembl"/>
        </authorList>
    </citation>
    <scope>IDENTIFICATION</scope>
</reference>
<keyword evidence="5 10" id="KW-0472">Membrane</keyword>
<dbReference type="SUPFAM" id="SSF56436">
    <property type="entry name" value="C-type lectin-like"/>
    <property type="match status" value="1"/>
</dbReference>
<reference evidence="13" key="2">
    <citation type="submission" date="2025-09" db="UniProtKB">
        <authorList>
            <consortium name="Ensembl"/>
        </authorList>
    </citation>
    <scope>IDENTIFICATION</scope>
</reference>
<keyword evidence="2 10" id="KW-0812">Transmembrane</keyword>
<protein>
    <submittedName>
        <fullName evidence="13">Lymphatic vessel endothelial hyaluronic acid receptor 1-like</fullName>
    </submittedName>
</protein>
<dbReference type="PRINTS" id="PR01265">
    <property type="entry name" value="LINKMODULE"/>
</dbReference>
<feature type="disulfide bond" evidence="9">
    <location>
        <begin position="71"/>
        <end position="92"/>
    </location>
</feature>
<dbReference type="AlphaFoldDB" id="A0A3Q1GHL4"/>
<feature type="transmembrane region" description="Helical" evidence="10">
    <location>
        <begin position="158"/>
        <end position="190"/>
    </location>
</feature>
<keyword evidence="4 10" id="KW-1133">Transmembrane helix</keyword>
<organism evidence="13 14">
    <name type="scientific">Acanthochromis polyacanthus</name>
    <name type="common">spiny chromis</name>
    <dbReference type="NCBI Taxonomy" id="80966"/>
    <lineage>
        <taxon>Eukaryota</taxon>
        <taxon>Metazoa</taxon>
        <taxon>Chordata</taxon>
        <taxon>Craniata</taxon>
        <taxon>Vertebrata</taxon>
        <taxon>Euteleostomi</taxon>
        <taxon>Actinopterygii</taxon>
        <taxon>Neopterygii</taxon>
        <taxon>Teleostei</taxon>
        <taxon>Neoteleostei</taxon>
        <taxon>Acanthomorphata</taxon>
        <taxon>Ovalentaria</taxon>
        <taxon>Pomacentridae</taxon>
        <taxon>Acanthochromis</taxon>
    </lineage>
</organism>
<sequence>MNLILHVMSLLMPCLTKTAYGHSVAGIFMANKEGTYTLNFTAARATCLFLNVTMATRSQMERAVQRGLETCRYGWIAEQIAVVPRLTSNNNCGKGKTGLVTWFAPADKPFNVFCFNESGTVCLLFTCYHLWKTFFSSLVSGKECSTIMDFKDKSCSSLLCFVSSPVVPTALIVVSIIILLLTAAGAVWYYTL</sequence>
<evidence type="ECO:0000256" key="8">
    <source>
        <dbReference type="ARBA" id="ARBA00023180"/>
    </source>
</evidence>
<dbReference type="InterPro" id="IPR000538">
    <property type="entry name" value="Link_dom"/>
</dbReference>
<dbReference type="PROSITE" id="PS50963">
    <property type="entry name" value="LINK_2"/>
    <property type="match status" value="1"/>
</dbReference>
<evidence type="ECO:0000256" key="6">
    <source>
        <dbReference type="ARBA" id="ARBA00023157"/>
    </source>
</evidence>
<keyword evidence="8" id="KW-0325">Glycoprotein</keyword>
<dbReference type="GO" id="GO:0005540">
    <property type="term" value="F:hyaluronic acid binding"/>
    <property type="evidence" value="ECO:0007669"/>
    <property type="project" value="InterPro"/>
</dbReference>
<dbReference type="GeneTree" id="ENSGT00530000063822"/>
<feature type="chain" id="PRO_5018643756" evidence="11">
    <location>
        <begin position="22"/>
        <end position="192"/>
    </location>
</feature>
<dbReference type="Ensembl" id="ENSAPOT00000032510.1">
    <property type="protein sequence ID" value="ENSAPOP00000030126.1"/>
    <property type="gene ID" value="ENSAPOG00000016495.1"/>
</dbReference>
<dbReference type="PANTHER" id="PTHR10225">
    <property type="entry name" value="HYALURONAN RECEPTOR"/>
    <property type="match status" value="1"/>
</dbReference>
<dbReference type="GO" id="GO:0007155">
    <property type="term" value="P:cell adhesion"/>
    <property type="evidence" value="ECO:0007669"/>
    <property type="project" value="InterPro"/>
</dbReference>
<comment type="caution">
    <text evidence="9">Lacks conserved residue(s) required for the propagation of feature annotation.</text>
</comment>
<feature type="signal peptide" evidence="11">
    <location>
        <begin position="1"/>
        <end position="21"/>
    </location>
</feature>
<evidence type="ECO:0000313" key="13">
    <source>
        <dbReference type="Ensembl" id="ENSAPOP00000030126.1"/>
    </source>
</evidence>
<dbReference type="Pfam" id="PF00193">
    <property type="entry name" value="Xlink"/>
    <property type="match status" value="1"/>
</dbReference>
<evidence type="ECO:0000256" key="11">
    <source>
        <dbReference type="SAM" id="SignalP"/>
    </source>
</evidence>
<feature type="domain" description="Link" evidence="12">
    <location>
        <begin position="26"/>
        <end position="116"/>
    </location>
</feature>
<dbReference type="Proteomes" id="UP000257200">
    <property type="component" value="Unplaced"/>
</dbReference>
<dbReference type="InterPro" id="IPR016187">
    <property type="entry name" value="CTDL_fold"/>
</dbReference>
<dbReference type="InterPro" id="IPR016186">
    <property type="entry name" value="C-type_lectin-like/link_sf"/>
</dbReference>
<dbReference type="PANTHER" id="PTHR10225:SF2">
    <property type="entry name" value="LYMPHATIC VESSEL ENDOTHELIAL HYALURONIC ACID RECEPTOR 1"/>
    <property type="match status" value="1"/>
</dbReference>
<evidence type="ECO:0000256" key="7">
    <source>
        <dbReference type="ARBA" id="ARBA00023170"/>
    </source>
</evidence>
<evidence type="ECO:0000256" key="3">
    <source>
        <dbReference type="ARBA" id="ARBA00022729"/>
    </source>
</evidence>
<evidence type="ECO:0000256" key="9">
    <source>
        <dbReference type="PROSITE-ProRule" id="PRU00323"/>
    </source>
</evidence>
<keyword evidence="14" id="KW-1185">Reference proteome</keyword>